<keyword evidence="2" id="KW-1185">Reference proteome</keyword>
<dbReference type="Proteomes" id="UP000053097">
    <property type="component" value="Unassembled WGS sequence"/>
</dbReference>
<sequence length="91" mass="9823">NLLSDVPDPPERPLVISYTSKAVNISWAPGVNSHNTPISQYVIYTRSWPDYLMVAAAVSDSRTSRGGSLLSLATLGPLTSRPTPTFPLLLL</sequence>
<proteinExistence type="predicted"/>
<dbReference type="SUPFAM" id="SSF49265">
    <property type="entry name" value="Fibronectin type III"/>
    <property type="match status" value="1"/>
</dbReference>
<dbReference type="STRING" id="2015173.A0A026W7N5"/>
<evidence type="ECO:0008006" key="3">
    <source>
        <dbReference type="Google" id="ProtNLM"/>
    </source>
</evidence>
<dbReference type="AlphaFoldDB" id="A0A026W7N5"/>
<gene>
    <name evidence="1" type="ORF">X777_09078</name>
</gene>
<organism evidence="1 2">
    <name type="scientific">Ooceraea biroi</name>
    <name type="common">Clonal raider ant</name>
    <name type="synonym">Cerapachys biroi</name>
    <dbReference type="NCBI Taxonomy" id="2015173"/>
    <lineage>
        <taxon>Eukaryota</taxon>
        <taxon>Metazoa</taxon>
        <taxon>Ecdysozoa</taxon>
        <taxon>Arthropoda</taxon>
        <taxon>Hexapoda</taxon>
        <taxon>Insecta</taxon>
        <taxon>Pterygota</taxon>
        <taxon>Neoptera</taxon>
        <taxon>Endopterygota</taxon>
        <taxon>Hymenoptera</taxon>
        <taxon>Apocrita</taxon>
        <taxon>Aculeata</taxon>
        <taxon>Formicoidea</taxon>
        <taxon>Formicidae</taxon>
        <taxon>Dorylinae</taxon>
        <taxon>Ooceraea</taxon>
    </lineage>
</organism>
<evidence type="ECO:0000313" key="2">
    <source>
        <dbReference type="Proteomes" id="UP000053097"/>
    </source>
</evidence>
<protein>
    <recommendedName>
        <fullName evidence="3">Fibronectin type-III domain-containing protein</fullName>
    </recommendedName>
</protein>
<accession>A0A026W7N5</accession>
<dbReference type="EMBL" id="KK107353">
    <property type="protein sequence ID" value="EZA52070.1"/>
    <property type="molecule type" value="Genomic_DNA"/>
</dbReference>
<name>A0A026W7N5_OOCBI</name>
<dbReference type="Gene3D" id="2.60.40.10">
    <property type="entry name" value="Immunoglobulins"/>
    <property type="match status" value="1"/>
</dbReference>
<dbReference type="InterPro" id="IPR013783">
    <property type="entry name" value="Ig-like_fold"/>
</dbReference>
<reference evidence="1 2" key="1">
    <citation type="journal article" date="2014" name="Curr. Biol.">
        <title>The genome of the clonal raider ant Cerapachys biroi.</title>
        <authorList>
            <person name="Oxley P.R."/>
            <person name="Ji L."/>
            <person name="Fetter-Pruneda I."/>
            <person name="McKenzie S.K."/>
            <person name="Li C."/>
            <person name="Hu H."/>
            <person name="Zhang G."/>
            <person name="Kronauer D.J."/>
        </authorList>
    </citation>
    <scope>NUCLEOTIDE SEQUENCE [LARGE SCALE GENOMIC DNA]</scope>
</reference>
<dbReference type="InterPro" id="IPR036116">
    <property type="entry name" value="FN3_sf"/>
</dbReference>
<evidence type="ECO:0000313" key="1">
    <source>
        <dbReference type="EMBL" id="EZA52070.1"/>
    </source>
</evidence>
<feature type="non-terminal residue" evidence="1">
    <location>
        <position position="1"/>
    </location>
</feature>